<gene>
    <name evidence="1" type="ORF">P175DRAFT_0550244</name>
</gene>
<dbReference type="AlphaFoldDB" id="A0A2T5LTR0"/>
<dbReference type="OrthoDB" id="2364732at2759"/>
<proteinExistence type="predicted"/>
<sequence length="119" mass="13799">IIQKHDPASVLKEAIVYDGIYGSNYEDKSEGMKQALDKVWANGWLHAEKSDTDIHFVFAAQIHRWYYQCLFSERYLDNKLDYESPLQLVLDAIKCFQPRQLSDAPRSLIGNSSPLEDQY</sequence>
<accession>A0A2T5LTR0</accession>
<comment type="caution">
    <text evidence="1">The sequence shown here is derived from an EMBL/GenBank/DDBJ whole genome shotgun (WGS) entry which is preliminary data.</text>
</comment>
<dbReference type="GeneID" id="63817317"/>
<evidence type="ECO:0000313" key="2">
    <source>
        <dbReference type="Proteomes" id="UP000244073"/>
    </source>
</evidence>
<dbReference type="VEuPathDB" id="FungiDB:P175DRAFT_0550244"/>
<protein>
    <submittedName>
        <fullName evidence="1">Uncharacterized protein</fullName>
    </submittedName>
</protein>
<feature type="non-terminal residue" evidence="1">
    <location>
        <position position="1"/>
    </location>
</feature>
<dbReference type="Proteomes" id="UP000244073">
    <property type="component" value="Unassembled WGS sequence"/>
</dbReference>
<organism evidence="1 2">
    <name type="scientific">Aspergillus ochraceoroseus IBT 24754</name>
    <dbReference type="NCBI Taxonomy" id="1392256"/>
    <lineage>
        <taxon>Eukaryota</taxon>
        <taxon>Fungi</taxon>
        <taxon>Dikarya</taxon>
        <taxon>Ascomycota</taxon>
        <taxon>Pezizomycotina</taxon>
        <taxon>Eurotiomycetes</taxon>
        <taxon>Eurotiomycetidae</taxon>
        <taxon>Eurotiales</taxon>
        <taxon>Aspergillaceae</taxon>
        <taxon>Aspergillus</taxon>
        <taxon>Aspergillus subgen. Nidulantes</taxon>
    </lineage>
</organism>
<dbReference type="EMBL" id="MSFN02000006">
    <property type="protein sequence ID" value="PTU19662.1"/>
    <property type="molecule type" value="Genomic_DNA"/>
</dbReference>
<name>A0A2T5LTR0_9EURO</name>
<dbReference type="RefSeq" id="XP_040751054.1">
    <property type="nucleotide sequence ID" value="XM_040900434.1"/>
</dbReference>
<reference evidence="1 2" key="1">
    <citation type="journal article" date="2018" name="Proc. Natl. Acad. Sci. U.S.A.">
        <title>Linking secondary metabolites to gene clusters through genome sequencing of six diverse Aspergillus species.</title>
        <authorList>
            <person name="Kaerboelling I."/>
            <person name="Vesth T.C."/>
            <person name="Frisvad J.C."/>
            <person name="Nybo J.L."/>
            <person name="Theobald S."/>
            <person name="Kuo A."/>
            <person name="Bowyer P."/>
            <person name="Matsuda Y."/>
            <person name="Mondo S."/>
            <person name="Lyhne E.K."/>
            <person name="Kogle M.E."/>
            <person name="Clum A."/>
            <person name="Lipzen A."/>
            <person name="Salamov A."/>
            <person name="Ngan C.Y."/>
            <person name="Daum C."/>
            <person name="Chiniquy J."/>
            <person name="Barry K."/>
            <person name="LaButti K."/>
            <person name="Haridas S."/>
            <person name="Simmons B.A."/>
            <person name="Magnuson J.K."/>
            <person name="Mortensen U.H."/>
            <person name="Larsen T.O."/>
            <person name="Grigoriev I.V."/>
            <person name="Baker S.E."/>
            <person name="Andersen M.R."/>
        </authorList>
    </citation>
    <scope>NUCLEOTIDE SEQUENCE [LARGE SCALE GENOMIC DNA]</scope>
    <source>
        <strain evidence="1 2">IBT 24754</strain>
    </source>
</reference>
<evidence type="ECO:0000313" key="1">
    <source>
        <dbReference type="EMBL" id="PTU19662.1"/>
    </source>
</evidence>